<accession>K1WX72</accession>
<protein>
    <submittedName>
        <fullName evidence="3">Autophagy-related protein 28</fullName>
    </submittedName>
</protein>
<proteinExistence type="predicted"/>
<keyword evidence="4" id="KW-1185">Reference proteome</keyword>
<feature type="compositionally biased region" description="Gly residues" evidence="2">
    <location>
        <begin position="146"/>
        <end position="158"/>
    </location>
</feature>
<evidence type="ECO:0000313" key="4">
    <source>
        <dbReference type="Proteomes" id="UP000006753"/>
    </source>
</evidence>
<reference evidence="3 4" key="1">
    <citation type="journal article" date="2012" name="BMC Genomics">
        <title>Sequencing the genome of Marssonina brunnea reveals fungus-poplar co-evolution.</title>
        <authorList>
            <person name="Zhu S."/>
            <person name="Cao Y.-Z."/>
            <person name="Jiang C."/>
            <person name="Tan B.-Y."/>
            <person name="Wang Z."/>
            <person name="Feng S."/>
            <person name="Zhang L."/>
            <person name="Su X.-H."/>
            <person name="Brejova B."/>
            <person name="Vinar T."/>
            <person name="Xu M."/>
            <person name="Wang M.-X."/>
            <person name="Zhang S.-G."/>
            <person name="Huang M.-R."/>
            <person name="Wu R."/>
            <person name="Zhou Y."/>
        </authorList>
    </citation>
    <scope>NUCLEOTIDE SEQUENCE [LARGE SCALE GENOMIC DNA]</scope>
    <source>
        <strain evidence="3 4">MB_m1</strain>
    </source>
</reference>
<dbReference type="Proteomes" id="UP000006753">
    <property type="component" value="Unassembled WGS sequence"/>
</dbReference>
<dbReference type="EMBL" id="JH921451">
    <property type="protein sequence ID" value="EKD13283.1"/>
    <property type="molecule type" value="Genomic_DNA"/>
</dbReference>
<dbReference type="HOGENOM" id="CLU_015530_1_1_1"/>
<organism evidence="3 4">
    <name type="scientific">Marssonina brunnea f. sp. multigermtubi (strain MB_m1)</name>
    <name type="common">Marssonina leaf spot fungus</name>
    <dbReference type="NCBI Taxonomy" id="1072389"/>
    <lineage>
        <taxon>Eukaryota</taxon>
        <taxon>Fungi</taxon>
        <taxon>Dikarya</taxon>
        <taxon>Ascomycota</taxon>
        <taxon>Pezizomycotina</taxon>
        <taxon>Leotiomycetes</taxon>
        <taxon>Helotiales</taxon>
        <taxon>Drepanopezizaceae</taxon>
        <taxon>Drepanopeziza</taxon>
    </lineage>
</organism>
<dbReference type="eggNOG" id="ENOG502SANW">
    <property type="taxonomic scope" value="Eukaryota"/>
</dbReference>
<dbReference type="OMA" id="HWNLLIC"/>
<evidence type="ECO:0000256" key="1">
    <source>
        <dbReference type="SAM" id="Coils"/>
    </source>
</evidence>
<gene>
    <name evidence="3" type="ORF">MBM_08726</name>
</gene>
<feature type="compositionally biased region" description="Low complexity" evidence="2">
    <location>
        <begin position="82"/>
        <end position="101"/>
    </location>
</feature>
<feature type="compositionally biased region" description="Polar residues" evidence="2">
    <location>
        <begin position="1"/>
        <end position="25"/>
    </location>
</feature>
<sequence>MCRSRSTSDQRPATSDQRPATSKSLKMSRPSLFSRSSRDSSPLLRQHTDAVSLQNLSPRPSSHSRHASPSPPPSFYRDDSRSSQSENRSPSPTPSRTSGRRIQFAGPPPPIATSALLSAQNTSLRASLDGAAVGCRSSSPRSRLSRGGGGGCGGEAGGGGIDPLLGLERRERAIQEDLQLLLDAQSAGLVQGFGGAGAGEVYGGEGSSDAGSRSSTPTARSLQRRSSREQSRGVVPVRQPKGRVLGLRAARRWLLRDMRELVRVKEEQSDVLMWEIERRGEILGTLDAWERKIEGVKGRLSELSSGDGEDAVAGGGEEVQEIEELKIEEAAVENEIREMEDRLAQMKARRRWLGERIKERVNRREARLSSYRGALREVESEVSEFLRRPPIPVSMVMGDEEGFTSLPTSRRTLGMAKEWWTKEVSKLKLRQEEVENEKSALEEGARMWEESFKVVMTFEDDLRKQMASTDAQNLEMLRKQTGTMGEVIEKLSGTVRTAEEKGWNLLICAVGAELEAFKEGEQILRRALGLVVGNGQRQVDVDEESTDGNFRRGFAELQKPLARRESLSSEEDGPNLAELLVDRGDDVV</sequence>
<dbReference type="KEGG" id="mbe:MBM_08726"/>
<feature type="region of interest" description="Disordered" evidence="2">
    <location>
        <begin position="561"/>
        <end position="588"/>
    </location>
</feature>
<feature type="compositionally biased region" description="Polar residues" evidence="2">
    <location>
        <begin position="209"/>
        <end position="219"/>
    </location>
</feature>
<feature type="region of interest" description="Disordered" evidence="2">
    <location>
        <begin position="201"/>
        <end position="236"/>
    </location>
</feature>
<feature type="region of interest" description="Disordered" evidence="2">
    <location>
        <begin position="1"/>
        <end position="113"/>
    </location>
</feature>
<evidence type="ECO:0000256" key="2">
    <source>
        <dbReference type="SAM" id="MobiDB-lite"/>
    </source>
</evidence>
<keyword evidence="1" id="KW-0175">Coiled coil</keyword>
<name>K1WX72_MARBU</name>
<dbReference type="GeneID" id="18764661"/>
<feature type="coiled-coil region" evidence="1">
    <location>
        <begin position="424"/>
        <end position="451"/>
    </location>
</feature>
<dbReference type="OrthoDB" id="5342758at2759"/>
<feature type="coiled-coil region" evidence="1">
    <location>
        <begin position="322"/>
        <end position="356"/>
    </location>
</feature>
<feature type="compositionally biased region" description="Low complexity" evidence="2">
    <location>
        <begin position="28"/>
        <end position="45"/>
    </location>
</feature>
<evidence type="ECO:0000313" key="3">
    <source>
        <dbReference type="EMBL" id="EKD13283.1"/>
    </source>
</evidence>
<feature type="region of interest" description="Disordered" evidence="2">
    <location>
        <begin position="130"/>
        <end position="158"/>
    </location>
</feature>
<dbReference type="InParanoid" id="K1WX72"/>
<dbReference type="AlphaFoldDB" id="K1WX72"/>